<protein>
    <submittedName>
        <fullName evidence="3">Uncharacterized protein</fullName>
    </submittedName>
</protein>
<dbReference type="AlphaFoldDB" id="A0A9Q1KRP0"/>
<keyword evidence="2" id="KW-1133">Transmembrane helix</keyword>
<feature type="region of interest" description="Disordered" evidence="1">
    <location>
        <begin position="160"/>
        <end position="208"/>
    </location>
</feature>
<feature type="transmembrane region" description="Helical" evidence="2">
    <location>
        <begin position="55"/>
        <end position="75"/>
    </location>
</feature>
<feature type="region of interest" description="Disordered" evidence="1">
    <location>
        <begin position="1"/>
        <end position="22"/>
    </location>
</feature>
<keyword evidence="4" id="KW-1185">Reference proteome</keyword>
<feature type="compositionally biased region" description="Pro residues" evidence="1">
    <location>
        <begin position="189"/>
        <end position="201"/>
    </location>
</feature>
<reference evidence="3" key="1">
    <citation type="submission" date="2022-04" db="EMBL/GenBank/DDBJ databases">
        <title>Carnegiea gigantea Genome sequencing and assembly v2.</title>
        <authorList>
            <person name="Copetti D."/>
            <person name="Sanderson M.J."/>
            <person name="Burquez A."/>
            <person name="Wojciechowski M.F."/>
        </authorList>
    </citation>
    <scope>NUCLEOTIDE SEQUENCE</scope>
    <source>
        <strain evidence="3">SGP5-SGP5p</strain>
        <tissue evidence="3">Aerial part</tissue>
    </source>
</reference>
<dbReference type="PANTHER" id="PTHR37249:SF3">
    <property type="entry name" value="OS03G0206201 PROTEIN"/>
    <property type="match status" value="1"/>
</dbReference>
<keyword evidence="2" id="KW-0812">Transmembrane</keyword>
<name>A0A9Q1KRP0_9CARY</name>
<keyword evidence="2" id="KW-0472">Membrane</keyword>
<dbReference type="EMBL" id="JAKOGI010000030">
    <property type="protein sequence ID" value="KAJ8448459.1"/>
    <property type="molecule type" value="Genomic_DNA"/>
</dbReference>
<accession>A0A9Q1KRP0</accession>
<sequence length="208" mass="23086">MATFRQKPQGTRKDADDGNHNGGEVPARLRLIMIVKDSKGRWWWKDEIVDEMNKVAAFCMLFSFVGLAFILLNGFSNGVHESTLVSGNFFSSDSLQILKFLVSTVGITRNFMINLQSILTRMITDEVHATMTSERSSRILKEKVPHSIFGGELHGGDVSLEDYRPFDPSPSSKASIRPGPIQHGTPLNPYIPTPKPSPPMPSDDDQSP</sequence>
<dbReference type="PANTHER" id="PTHR37249">
    <property type="entry name" value="OS03G0206201 PROTEIN"/>
    <property type="match status" value="1"/>
</dbReference>
<dbReference type="OrthoDB" id="1938519at2759"/>
<dbReference type="Proteomes" id="UP001153076">
    <property type="component" value="Unassembled WGS sequence"/>
</dbReference>
<comment type="caution">
    <text evidence="3">The sequence shown here is derived from an EMBL/GenBank/DDBJ whole genome shotgun (WGS) entry which is preliminary data.</text>
</comment>
<evidence type="ECO:0000313" key="3">
    <source>
        <dbReference type="EMBL" id="KAJ8448459.1"/>
    </source>
</evidence>
<feature type="transmembrane region" description="Helical" evidence="2">
    <location>
        <begin position="95"/>
        <end position="112"/>
    </location>
</feature>
<evidence type="ECO:0000256" key="1">
    <source>
        <dbReference type="SAM" id="MobiDB-lite"/>
    </source>
</evidence>
<organism evidence="3 4">
    <name type="scientific">Carnegiea gigantea</name>
    <dbReference type="NCBI Taxonomy" id="171969"/>
    <lineage>
        <taxon>Eukaryota</taxon>
        <taxon>Viridiplantae</taxon>
        <taxon>Streptophyta</taxon>
        <taxon>Embryophyta</taxon>
        <taxon>Tracheophyta</taxon>
        <taxon>Spermatophyta</taxon>
        <taxon>Magnoliopsida</taxon>
        <taxon>eudicotyledons</taxon>
        <taxon>Gunneridae</taxon>
        <taxon>Pentapetalae</taxon>
        <taxon>Caryophyllales</taxon>
        <taxon>Cactineae</taxon>
        <taxon>Cactaceae</taxon>
        <taxon>Cactoideae</taxon>
        <taxon>Echinocereeae</taxon>
        <taxon>Carnegiea</taxon>
    </lineage>
</organism>
<evidence type="ECO:0000313" key="4">
    <source>
        <dbReference type="Proteomes" id="UP001153076"/>
    </source>
</evidence>
<gene>
    <name evidence="3" type="ORF">Cgig2_022087</name>
</gene>
<proteinExistence type="predicted"/>
<evidence type="ECO:0000256" key="2">
    <source>
        <dbReference type="SAM" id="Phobius"/>
    </source>
</evidence>